<proteinExistence type="predicted"/>
<name>A0A7T0KGC6_9CORY</name>
<organism evidence="1 2">
    <name type="scientific">Corynebacterium lizhenjunii</name>
    <dbReference type="NCBI Taxonomy" id="2709394"/>
    <lineage>
        <taxon>Bacteria</taxon>
        <taxon>Bacillati</taxon>
        <taxon>Actinomycetota</taxon>
        <taxon>Actinomycetes</taxon>
        <taxon>Mycobacteriales</taxon>
        <taxon>Corynebacteriaceae</taxon>
        <taxon>Corynebacterium</taxon>
    </lineage>
</organism>
<sequence length="135" mass="15242">MIPCPQSRGRARKTLTSLLQHLNYVRNVCAHHSRLWNRQMTVKLAIPNKAVVEESLHHLEETPGATDRIYPTLATIAYILSFVNDSDIWSHRVATHIQSFPGNNLINLEQAMALPAGWGKLALWDPKIRVINGKS</sequence>
<dbReference type="InterPro" id="IPR011664">
    <property type="entry name" value="Abi_system_AbiD/AbiF-like"/>
</dbReference>
<evidence type="ECO:0000313" key="1">
    <source>
        <dbReference type="EMBL" id="QPK80226.1"/>
    </source>
</evidence>
<dbReference type="Pfam" id="PF07751">
    <property type="entry name" value="Abi_2"/>
    <property type="match status" value="1"/>
</dbReference>
<gene>
    <name evidence="1" type="ORF">G7Y31_00090</name>
</gene>
<reference evidence="1 2" key="1">
    <citation type="submission" date="2020-11" db="EMBL/GenBank/DDBJ databases">
        <title>Corynebacterium sp. ZJ-599.</title>
        <authorList>
            <person name="Zhou J."/>
        </authorList>
    </citation>
    <scope>NUCLEOTIDE SEQUENCE [LARGE SCALE GENOMIC DNA]</scope>
    <source>
        <strain evidence="1 2">ZJ-599</strain>
    </source>
</reference>
<dbReference type="KEGG" id="cliz:G7Y31_00090"/>
<dbReference type="EMBL" id="CP064954">
    <property type="protein sequence ID" value="QPK80226.1"/>
    <property type="molecule type" value="Genomic_DNA"/>
</dbReference>
<evidence type="ECO:0000313" key="2">
    <source>
        <dbReference type="Proteomes" id="UP000594681"/>
    </source>
</evidence>
<accession>A0A7T0KGC6</accession>
<protein>
    <submittedName>
        <fullName evidence="1">Abi family protein</fullName>
    </submittedName>
</protein>
<keyword evidence="2" id="KW-1185">Reference proteome</keyword>
<dbReference type="AlphaFoldDB" id="A0A7T0KGC6"/>
<dbReference type="Proteomes" id="UP000594681">
    <property type="component" value="Chromosome"/>
</dbReference>